<comment type="caution">
    <text evidence="1">The sequence shown here is derived from an EMBL/GenBank/DDBJ whole genome shotgun (WGS) entry which is preliminary data.</text>
</comment>
<organism evidence="1 2">
    <name type="scientific">Spiromyces aspiralis</name>
    <dbReference type="NCBI Taxonomy" id="68401"/>
    <lineage>
        <taxon>Eukaryota</taxon>
        <taxon>Fungi</taxon>
        <taxon>Fungi incertae sedis</taxon>
        <taxon>Zoopagomycota</taxon>
        <taxon>Kickxellomycotina</taxon>
        <taxon>Kickxellomycetes</taxon>
        <taxon>Kickxellales</taxon>
        <taxon>Kickxellaceae</taxon>
        <taxon>Spiromyces</taxon>
    </lineage>
</organism>
<accession>A0ACC1HP72</accession>
<dbReference type="EMBL" id="JAMZIH010001299">
    <property type="protein sequence ID" value="KAJ1678314.1"/>
    <property type="molecule type" value="Genomic_DNA"/>
</dbReference>
<dbReference type="Proteomes" id="UP001145114">
    <property type="component" value="Unassembled WGS sequence"/>
</dbReference>
<proteinExistence type="predicted"/>
<name>A0ACC1HP72_9FUNG</name>
<evidence type="ECO:0000313" key="1">
    <source>
        <dbReference type="EMBL" id="KAJ1678314.1"/>
    </source>
</evidence>
<protein>
    <submittedName>
        <fullName evidence="1">Uncharacterized protein</fullName>
    </submittedName>
</protein>
<gene>
    <name evidence="1" type="ORF">EV182_004315</name>
</gene>
<reference evidence="1" key="1">
    <citation type="submission" date="2022-06" db="EMBL/GenBank/DDBJ databases">
        <title>Phylogenomic reconstructions and comparative analyses of Kickxellomycotina fungi.</title>
        <authorList>
            <person name="Reynolds N.K."/>
            <person name="Stajich J.E."/>
            <person name="Barry K."/>
            <person name="Grigoriev I.V."/>
            <person name="Crous P."/>
            <person name="Smith M.E."/>
        </authorList>
    </citation>
    <scope>NUCLEOTIDE SEQUENCE</scope>
    <source>
        <strain evidence="1">RSA 2271</strain>
    </source>
</reference>
<sequence length="395" mass="43833">MAPIETSEKENQVVNDAKQAGEDAVATKALNAPQLSEQDQAAAVRQLKHYFSDANLTFDKFMRTSIQKNDGWIDIDTLAKFNRVKQLFPPVEGSDKSLANVAALKAFVKSHLSELSGLELNESEQAIRRTEPFVASDDWYDRTIVVTGFPRDMNTSSLIDDATEFFGQFGTIELVRRRINAHTKKFKGSILVQFATTDEAKQLAEKDSVEFEQHTLGTAMVRDYHDQKVKAGDFISEDIQQSGQEYPSFIEWKKSKRIASLGVGEGKSLVDNLVVVKGLPESAGLADIKTRMNEEGIVAFVDFNKAKRQAIVNFKEAIAAKVIEKYGGEDALEIAGEKVEVSAATKELEDEYLASAKRFINHISGSDNNNNSNNKSRKRFARGKSGNRGGKRQKA</sequence>
<keyword evidence="2" id="KW-1185">Reference proteome</keyword>
<evidence type="ECO:0000313" key="2">
    <source>
        <dbReference type="Proteomes" id="UP001145114"/>
    </source>
</evidence>